<reference evidence="7" key="1">
    <citation type="journal article" date="2014" name="PLoS ONE">
        <title>Transcriptome-Based Identification of ABC Transporters in the Western Tarnished Plant Bug Lygus hesperus.</title>
        <authorList>
            <person name="Hull J.J."/>
            <person name="Chaney K."/>
            <person name="Geib S.M."/>
            <person name="Fabrick J.A."/>
            <person name="Brent C.S."/>
            <person name="Walsh D."/>
            <person name="Lavine L.C."/>
        </authorList>
    </citation>
    <scope>NUCLEOTIDE SEQUENCE</scope>
</reference>
<dbReference type="AlphaFoldDB" id="A0A0A9XLW3"/>
<evidence type="ECO:0000256" key="5">
    <source>
        <dbReference type="SAM" id="Coils"/>
    </source>
</evidence>
<dbReference type="Pfam" id="PF04912">
    <property type="entry name" value="Dynamitin"/>
    <property type="match status" value="1"/>
</dbReference>
<evidence type="ECO:0000256" key="3">
    <source>
        <dbReference type="ARBA" id="ARBA00022490"/>
    </source>
</evidence>
<dbReference type="InterPro" id="IPR028133">
    <property type="entry name" value="Dynamitin"/>
</dbReference>
<accession>A0A0A9XLW3</accession>
<dbReference type="PANTHER" id="PTHR15346">
    <property type="entry name" value="DYNACTIN SUBUNIT"/>
    <property type="match status" value="1"/>
</dbReference>
<proteinExistence type="inferred from homology"/>
<evidence type="ECO:0000256" key="2">
    <source>
        <dbReference type="ARBA" id="ARBA00006176"/>
    </source>
</evidence>
<evidence type="ECO:0000256" key="1">
    <source>
        <dbReference type="ARBA" id="ARBA00004496"/>
    </source>
</evidence>
<dbReference type="GO" id="GO:0005737">
    <property type="term" value="C:cytoplasm"/>
    <property type="evidence" value="ECO:0007669"/>
    <property type="project" value="UniProtKB-SubCell"/>
</dbReference>
<keyword evidence="5" id="KW-0175">Coiled coil</keyword>
<comment type="subcellular location">
    <subcellularLocation>
        <location evidence="1">Cytoplasm</location>
    </subcellularLocation>
</comment>
<evidence type="ECO:0000313" key="7">
    <source>
        <dbReference type="EMBL" id="JAG19813.1"/>
    </source>
</evidence>
<comment type="similarity">
    <text evidence="2">Belongs to the dynactin subunit 2 family.</text>
</comment>
<dbReference type="EMBL" id="GBRD01006568">
    <property type="protein sequence ID" value="JAG59253.1"/>
    <property type="molecule type" value="Transcribed_RNA"/>
</dbReference>
<sequence length="407" mass="45344">MTDSKSFPKYAHLPGIAYDQPDVYESVDLPEADQVREDPEEDSDSIEHLHISASSAFNRFKGKVLDSGSVDFSDRLTRKHRTGYSAQSGEWEIVGEGEKETPLQKYQRIKCEMKELMEEITKIKEDESSEIPNSTIVNHLETMNRQLEELRLDRSMGTELVSNLADPQGAQIKKMLTDLDKLGGGDASPTPSGGGEPVRGQTCEVKYQVLSRPQQAQLAQAARIAELEARIHKLNSLVSTAPETLRRLGGGHDKSLTETSRLVASKVALLDTTQLEAIEARMSGLLIKMDQVAERTSAITGSSDVERDNKIRELYELAKTAEEMSQLLPRTLDRMVALEALHQQGTNFVKSLNQIESMQQVLANSCETTKEAIKRLEENFSTSIKSLKKSLEDVDARARSLAENRKK</sequence>
<evidence type="ECO:0000256" key="4">
    <source>
        <dbReference type="ARBA" id="ARBA00023017"/>
    </source>
</evidence>
<dbReference type="GO" id="GO:0030286">
    <property type="term" value="C:dynein complex"/>
    <property type="evidence" value="ECO:0007669"/>
    <property type="project" value="UniProtKB-KW"/>
</dbReference>
<evidence type="ECO:0000313" key="8">
    <source>
        <dbReference type="EMBL" id="JAG59253.1"/>
    </source>
</evidence>
<reference evidence="8" key="3">
    <citation type="submission" date="2014-09" db="EMBL/GenBank/DDBJ databases">
        <authorList>
            <person name="Magalhaes I.L.F."/>
            <person name="Oliveira U."/>
            <person name="Santos F.R."/>
            <person name="Vidigal T.H.D.A."/>
            <person name="Brescovit A.D."/>
            <person name="Santos A.J."/>
        </authorList>
    </citation>
    <scope>NUCLEOTIDE SEQUENCE</scope>
</reference>
<organism evidence="7">
    <name type="scientific">Lygus hesperus</name>
    <name type="common">Western plant bug</name>
    <dbReference type="NCBI Taxonomy" id="30085"/>
    <lineage>
        <taxon>Eukaryota</taxon>
        <taxon>Metazoa</taxon>
        <taxon>Ecdysozoa</taxon>
        <taxon>Arthropoda</taxon>
        <taxon>Hexapoda</taxon>
        <taxon>Insecta</taxon>
        <taxon>Pterygota</taxon>
        <taxon>Neoptera</taxon>
        <taxon>Paraneoptera</taxon>
        <taxon>Hemiptera</taxon>
        <taxon>Heteroptera</taxon>
        <taxon>Panheteroptera</taxon>
        <taxon>Cimicomorpha</taxon>
        <taxon>Miridae</taxon>
        <taxon>Mirini</taxon>
        <taxon>Lygus</taxon>
    </lineage>
</organism>
<dbReference type="EMBL" id="GBHO01023791">
    <property type="protein sequence ID" value="JAG19813.1"/>
    <property type="molecule type" value="Transcribed_RNA"/>
</dbReference>
<gene>
    <name evidence="7" type="primary">Dmn</name>
    <name evidence="7" type="ORF">CM83_55921</name>
</gene>
<keyword evidence="3" id="KW-0963">Cytoplasm</keyword>
<dbReference type="GO" id="GO:0007017">
    <property type="term" value="P:microtubule-based process"/>
    <property type="evidence" value="ECO:0007669"/>
    <property type="project" value="InterPro"/>
</dbReference>
<protein>
    <submittedName>
        <fullName evidence="7">Putative dynactin subunit 2</fullName>
    </submittedName>
</protein>
<name>A0A0A9XLW3_LYGHE</name>
<reference evidence="7" key="2">
    <citation type="submission" date="2014-07" db="EMBL/GenBank/DDBJ databases">
        <authorList>
            <person name="Hull J."/>
        </authorList>
    </citation>
    <scope>NUCLEOTIDE SEQUENCE</scope>
</reference>
<feature type="coiled-coil region" evidence="5">
    <location>
        <begin position="359"/>
        <end position="404"/>
    </location>
</feature>
<feature type="region of interest" description="Disordered" evidence="6">
    <location>
        <begin position="21"/>
        <end position="47"/>
    </location>
</feature>
<keyword evidence="4" id="KW-0243">Dynein</keyword>
<dbReference type="GO" id="GO:0005869">
    <property type="term" value="C:dynactin complex"/>
    <property type="evidence" value="ECO:0007669"/>
    <property type="project" value="InterPro"/>
</dbReference>
<evidence type="ECO:0000256" key="6">
    <source>
        <dbReference type="SAM" id="MobiDB-lite"/>
    </source>
</evidence>